<dbReference type="NCBIfam" id="TIGR00125">
    <property type="entry name" value="cyt_tran_rel"/>
    <property type="match status" value="1"/>
</dbReference>
<dbReference type="Pfam" id="PF01687">
    <property type="entry name" value="Flavokinase"/>
    <property type="match status" value="1"/>
</dbReference>
<evidence type="ECO:0000256" key="8">
    <source>
        <dbReference type="ARBA" id="ARBA00022777"/>
    </source>
</evidence>
<comment type="caution">
    <text evidence="16">The sequence shown here is derived from an EMBL/GenBank/DDBJ whole genome shotgun (WGS) entry which is preliminary data.</text>
</comment>
<evidence type="ECO:0000256" key="13">
    <source>
        <dbReference type="ARBA" id="ARBA00049494"/>
    </source>
</evidence>
<comment type="catalytic activity">
    <reaction evidence="12 14">
        <text>riboflavin + ATP = FMN + ADP + H(+)</text>
        <dbReference type="Rhea" id="RHEA:14357"/>
        <dbReference type="ChEBI" id="CHEBI:15378"/>
        <dbReference type="ChEBI" id="CHEBI:30616"/>
        <dbReference type="ChEBI" id="CHEBI:57986"/>
        <dbReference type="ChEBI" id="CHEBI:58210"/>
        <dbReference type="ChEBI" id="CHEBI:456216"/>
        <dbReference type="EC" id="2.7.1.26"/>
    </reaction>
</comment>
<dbReference type="NCBIfam" id="NF004160">
    <property type="entry name" value="PRK05627.1-3"/>
    <property type="match status" value="1"/>
</dbReference>
<keyword evidence="10 14" id="KW-0067">ATP-binding</keyword>
<evidence type="ECO:0000256" key="9">
    <source>
        <dbReference type="ARBA" id="ARBA00022827"/>
    </source>
</evidence>
<dbReference type="Pfam" id="PF06574">
    <property type="entry name" value="FAD_syn"/>
    <property type="match status" value="1"/>
</dbReference>
<dbReference type="Gene3D" id="3.40.50.620">
    <property type="entry name" value="HUPs"/>
    <property type="match status" value="1"/>
</dbReference>
<sequence>MKSMETIHLTHPLKIEREVPPVSLAIGYFDGVHLGHRSVIDQARQMAGELGVSPAVMTFHPHPREVLGKASVSRYLTPLPEKLLRFEELGVQRVYVMKFDRGLASRTREEFVEEVLIPLKVRGVSVGFNFTFGRGAAGKAEDLNHLSDGRFRVEIVHPIASGGDFVSSTRLRQALAEGNVGEAAKILGRPYSLRGEVVRGDRRGRTIGFPTANIRLEDPFIIPATGVYVVRVRREEVSQELFGMMNIGYRPTFRDPNPVKTLEVHLFDLDENLYGDRLEVEFLHRLRGEQPFESVSALTEQLKSDERNSRTWLNRQSLC</sequence>
<evidence type="ECO:0000313" key="16">
    <source>
        <dbReference type="EMBL" id="GGA34459.1"/>
    </source>
</evidence>
<reference evidence="17" key="1">
    <citation type="journal article" date="2019" name="Int. J. Syst. Evol. Microbiol.">
        <title>The Global Catalogue of Microorganisms (GCM) 10K type strain sequencing project: providing services to taxonomists for standard genome sequencing and annotation.</title>
        <authorList>
            <consortium name="The Broad Institute Genomics Platform"/>
            <consortium name="The Broad Institute Genome Sequencing Center for Infectious Disease"/>
            <person name="Wu L."/>
            <person name="Ma J."/>
        </authorList>
    </citation>
    <scope>NUCLEOTIDE SEQUENCE [LARGE SCALE GENOMIC DNA]</scope>
    <source>
        <strain evidence="17">CGMCC 1.12404</strain>
    </source>
</reference>
<dbReference type="Proteomes" id="UP000617979">
    <property type="component" value="Unassembled WGS sequence"/>
</dbReference>
<evidence type="ECO:0000256" key="2">
    <source>
        <dbReference type="ARBA" id="ARBA00005201"/>
    </source>
</evidence>
<dbReference type="PANTHER" id="PTHR22749:SF6">
    <property type="entry name" value="RIBOFLAVIN KINASE"/>
    <property type="match status" value="1"/>
</dbReference>
<evidence type="ECO:0000256" key="14">
    <source>
        <dbReference type="PIRNR" id="PIRNR004491"/>
    </source>
</evidence>
<evidence type="ECO:0000256" key="1">
    <source>
        <dbReference type="ARBA" id="ARBA00004726"/>
    </source>
</evidence>
<keyword evidence="11" id="KW-0511">Multifunctional enzyme</keyword>
<dbReference type="PANTHER" id="PTHR22749">
    <property type="entry name" value="RIBOFLAVIN KINASE/FMN ADENYLYLTRANSFERASE"/>
    <property type="match status" value="1"/>
</dbReference>
<evidence type="ECO:0000313" key="17">
    <source>
        <dbReference type="Proteomes" id="UP000617979"/>
    </source>
</evidence>
<comment type="pathway">
    <text evidence="2 14">Cofactor biosynthesis; FMN biosynthesis; FMN from riboflavin (ATP route): step 1/1.</text>
</comment>
<comment type="pathway">
    <text evidence="1 14">Cofactor biosynthesis; FAD biosynthesis; FAD from FMN: step 1/1.</text>
</comment>
<dbReference type="InterPro" id="IPR015864">
    <property type="entry name" value="FAD_synthase"/>
</dbReference>
<protein>
    <recommendedName>
        <fullName evidence="14">Riboflavin biosynthesis protein</fullName>
    </recommendedName>
    <domain>
        <recommendedName>
            <fullName evidence="14">Riboflavin kinase</fullName>
            <ecNumber evidence="14">2.7.1.26</ecNumber>
        </recommendedName>
        <alternativeName>
            <fullName evidence="14">Flavokinase</fullName>
        </alternativeName>
    </domain>
    <domain>
        <recommendedName>
            <fullName evidence="14">FMN adenylyltransferase</fullName>
            <ecNumber evidence="14">2.7.7.2</ecNumber>
        </recommendedName>
        <alternativeName>
            <fullName evidence="14">FAD pyrophosphorylase</fullName>
        </alternativeName>
        <alternativeName>
            <fullName evidence="14">FAD synthase</fullName>
        </alternativeName>
    </domain>
</protein>
<evidence type="ECO:0000256" key="12">
    <source>
        <dbReference type="ARBA" id="ARBA00047880"/>
    </source>
</evidence>
<dbReference type="SMART" id="SM00904">
    <property type="entry name" value="Flavokinase"/>
    <property type="match status" value="1"/>
</dbReference>
<keyword evidence="4 14" id="KW-0288">FMN</keyword>
<evidence type="ECO:0000256" key="6">
    <source>
        <dbReference type="ARBA" id="ARBA00022695"/>
    </source>
</evidence>
<keyword evidence="5 14" id="KW-0808">Transferase</keyword>
<keyword evidence="9 14" id="KW-0274">FAD</keyword>
<dbReference type="NCBIfam" id="TIGR00083">
    <property type="entry name" value="ribF"/>
    <property type="match status" value="1"/>
</dbReference>
<organism evidence="16 17">
    <name type="scientific">Kroppenstedtia guangzhouensis</name>
    <dbReference type="NCBI Taxonomy" id="1274356"/>
    <lineage>
        <taxon>Bacteria</taxon>
        <taxon>Bacillati</taxon>
        <taxon>Bacillota</taxon>
        <taxon>Bacilli</taxon>
        <taxon>Bacillales</taxon>
        <taxon>Thermoactinomycetaceae</taxon>
        <taxon>Kroppenstedtia</taxon>
    </lineage>
</organism>
<dbReference type="EMBL" id="BMEX01000001">
    <property type="protein sequence ID" value="GGA34459.1"/>
    <property type="molecule type" value="Genomic_DNA"/>
</dbReference>
<dbReference type="CDD" id="cd02064">
    <property type="entry name" value="FAD_synthetase_N"/>
    <property type="match status" value="1"/>
</dbReference>
<keyword evidence="7 14" id="KW-0547">Nucleotide-binding</keyword>
<evidence type="ECO:0000256" key="3">
    <source>
        <dbReference type="ARBA" id="ARBA00022630"/>
    </source>
</evidence>
<evidence type="ECO:0000256" key="7">
    <source>
        <dbReference type="ARBA" id="ARBA00022741"/>
    </source>
</evidence>
<accession>A0ABQ1FZE8</accession>
<dbReference type="SUPFAM" id="SSF52374">
    <property type="entry name" value="Nucleotidylyl transferase"/>
    <property type="match status" value="1"/>
</dbReference>
<evidence type="ECO:0000256" key="4">
    <source>
        <dbReference type="ARBA" id="ARBA00022643"/>
    </source>
</evidence>
<dbReference type="EC" id="2.7.1.26" evidence="14"/>
<dbReference type="EC" id="2.7.7.2" evidence="14"/>
<comment type="catalytic activity">
    <reaction evidence="13 14">
        <text>FMN + ATP + H(+) = FAD + diphosphate</text>
        <dbReference type="Rhea" id="RHEA:17237"/>
        <dbReference type="ChEBI" id="CHEBI:15378"/>
        <dbReference type="ChEBI" id="CHEBI:30616"/>
        <dbReference type="ChEBI" id="CHEBI:33019"/>
        <dbReference type="ChEBI" id="CHEBI:57692"/>
        <dbReference type="ChEBI" id="CHEBI:58210"/>
        <dbReference type="EC" id="2.7.7.2"/>
    </reaction>
</comment>
<dbReference type="InterPro" id="IPR014729">
    <property type="entry name" value="Rossmann-like_a/b/a_fold"/>
</dbReference>
<dbReference type="PIRSF" id="PIRSF004491">
    <property type="entry name" value="FAD_Synth"/>
    <property type="match status" value="1"/>
</dbReference>
<evidence type="ECO:0000256" key="10">
    <source>
        <dbReference type="ARBA" id="ARBA00022840"/>
    </source>
</evidence>
<keyword evidence="17" id="KW-1185">Reference proteome</keyword>
<dbReference type="InterPro" id="IPR023468">
    <property type="entry name" value="Riboflavin_kinase"/>
</dbReference>
<comment type="similarity">
    <text evidence="14">Belongs to the ribF family.</text>
</comment>
<evidence type="ECO:0000259" key="15">
    <source>
        <dbReference type="SMART" id="SM00904"/>
    </source>
</evidence>
<keyword evidence="8 14" id="KW-0418">Kinase</keyword>
<name>A0ABQ1FZE8_9BACL</name>
<gene>
    <name evidence="16" type="ORF">GCM10007416_04090</name>
</gene>
<dbReference type="Gene3D" id="2.40.30.30">
    <property type="entry name" value="Riboflavin kinase-like"/>
    <property type="match status" value="1"/>
</dbReference>
<dbReference type="InterPro" id="IPR004821">
    <property type="entry name" value="Cyt_trans-like"/>
</dbReference>
<dbReference type="SUPFAM" id="SSF82114">
    <property type="entry name" value="Riboflavin kinase-like"/>
    <property type="match status" value="1"/>
</dbReference>
<evidence type="ECO:0000256" key="11">
    <source>
        <dbReference type="ARBA" id="ARBA00023268"/>
    </source>
</evidence>
<evidence type="ECO:0000256" key="5">
    <source>
        <dbReference type="ARBA" id="ARBA00022679"/>
    </source>
</evidence>
<feature type="domain" description="Riboflavin kinase" evidence="15">
    <location>
        <begin position="186"/>
        <end position="314"/>
    </location>
</feature>
<dbReference type="InterPro" id="IPR023465">
    <property type="entry name" value="Riboflavin_kinase_dom_sf"/>
</dbReference>
<keyword evidence="6 14" id="KW-0548">Nucleotidyltransferase</keyword>
<proteinExistence type="inferred from homology"/>
<dbReference type="InterPro" id="IPR002606">
    <property type="entry name" value="Riboflavin_kinase_bac"/>
</dbReference>
<dbReference type="InterPro" id="IPR015865">
    <property type="entry name" value="Riboflavin_kinase_bac/euk"/>
</dbReference>
<keyword evidence="3 14" id="KW-0285">Flavoprotein</keyword>